<dbReference type="OrthoDB" id="43862at2"/>
<dbReference type="Proteomes" id="UP000298347">
    <property type="component" value="Unassembled WGS sequence"/>
</dbReference>
<keyword evidence="1 3" id="KW-0808">Transferase</keyword>
<evidence type="ECO:0000313" key="4">
    <source>
        <dbReference type="Proteomes" id="UP000298347"/>
    </source>
</evidence>
<dbReference type="PANTHER" id="PTHR44068">
    <property type="entry name" value="ZGC:194242"/>
    <property type="match status" value="1"/>
</dbReference>
<sequence>MKKNRYIDFLAKLAVDSAHPGGKTLTEAIIRDLSIQAHDQVLDVGCGTGATAALVSEETGAVVTGMDIHPKMVERAEARAVVSENPFRVITGSAECLPFADNRFDWIISESVTAFTDIHQSVPEYFRVLRPGKKLIAIEMTIEKSLPEQDGLVIKKLYGVPELYTEEDWQCIWNDAGFICIESLKDSDFILDQSQNELPSYQLSGELDEEAFEVWLDHMQMLQTYKDVLSYRIYRMEKPSTSE</sequence>
<dbReference type="RefSeq" id="WP_135347635.1">
    <property type="nucleotide sequence ID" value="NZ_SRJD01000003.1"/>
</dbReference>
<dbReference type="PANTHER" id="PTHR44068:SF11">
    <property type="entry name" value="GERANYL DIPHOSPHATE 2-C-METHYLTRANSFERASE"/>
    <property type="match status" value="1"/>
</dbReference>
<dbReference type="Pfam" id="PF08241">
    <property type="entry name" value="Methyltransf_11"/>
    <property type="match status" value="1"/>
</dbReference>
<organism evidence="3 4">
    <name type="scientific">Sporolactobacillus shoreae</name>
    <dbReference type="NCBI Taxonomy" id="1465501"/>
    <lineage>
        <taxon>Bacteria</taxon>
        <taxon>Bacillati</taxon>
        <taxon>Bacillota</taxon>
        <taxon>Bacilli</taxon>
        <taxon>Bacillales</taxon>
        <taxon>Sporolactobacillaceae</taxon>
        <taxon>Sporolactobacillus</taxon>
    </lineage>
</organism>
<reference evidence="3 4" key="1">
    <citation type="journal article" date="2015" name="Int. J. Syst. Evol. Microbiol.">
        <title>Sporolactobacillus shoreae sp. nov. and Sporolactobacillus spathodeae sp. nov., two spore-forming lactic acid bacteria isolated from tree barks in Thailand.</title>
        <authorList>
            <person name="Thamacharoensuk T."/>
            <person name="Kitahara M."/>
            <person name="Ohkuma M."/>
            <person name="Thongchul N."/>
            <person name="Tanasupawat S."/>
        </authorList>
    </citation>
    <scope>NUCLEOTIDE SEQUENCE [LARGE SCALE GENOMIC DNA]</scope>
    <source>
        <strain evidence="3 4">BK92</strain>
    </source>
</reference>
<keyword evidence="3" id="KW-0489">Methyltransferase</keyword>
<dbReference type="InterPro" id="IPR013216">
    <property type="entry name" value="Methyltransf_11"/>
</dbReference>
<dbReference type="InterPro" id="IPR050447">
    <property type="entry name" value="Erg6_SMT_methyltransf"/>
</dbReference>
<proteinExistence type="predicted"/>
<dbReference type="Gene3D" id="3.40.50.150">
    <property type="entry name" value="Vaccinia Virus protein VP39"/>
    <property type="match status" value="1"/>
</dbReference>
<keyword evidence="4" id="KW-1185">Reference proteome</keyword>
<accession>A0A4Z0GQT3</accession>
<evidence type="ECO:0000313" key="3">
    <source>
        <dbReference type="EMBL" id="TGA99613.1"/>
    </source>
</evidence>
<feature type="domain" description="Methyltransferase type 11" evidence="2">
    <location>
        <begin position="42"/>
        <end position="136"/>
    </location>
</feature>
<gene>
    <name evidence="3" type="ORF">E4665_04650</name>
</gene>
<evidence type="ECO:0000256" key="1">
    <source>
        <dbReference type="ARBA" id="ARBA00022679"/>
    </source>
</evidence>
<dbReference type="EMBL" id="SRJD01000003">
    <property type="protein sequence ID" value="TGA99613.1"/>
    <property type="molecule type" value="Genomic_DNA"/>
</dbReference>
<dbReference type="AlphaFoldDB" id="A0A4Z0GQT3"/>
<dbReference type="GO" id="GO:0032259">
    <property type="term" value="P:methylation"/>
    <property type="evidence" value="ECO:0007669"/>
    <property type="project" value="UniProtKB-KW"/>
</dbReference>
<protein>
    <submittedName>
        <fullName evidence="3">Class I SAM-dependent methyltransferase</fullName>
    </submittedName>
</protein>
<dbReference type="SUPFAM" id="SSF53335">
    <property type="entry name" value="S-adenosyl-L-methionine-dependent methyltransferases"/>
    <property type="match status" value="1"/>
</dbReference>
<dbReference type="CDD" id="cd02440">
    <property type="entry name" value="AdoMet_MTases"/>
    <property type="match status" value="1"/>
</dbReference>
<dbReference type="GO" id="GO:0008757">
    <property type="term" value="F:S-adenosylmethionine-dependent methyltransferase activity"/>
    <property type="evidence" value="ECO:0007669"/>
    <property type="project" value="InterPro"/>
</dbReference>
<comment type="caution">
    <text evidence="3">The sequence shown here is derived from an EMBL/GenBank/DDBJ whole genome shotgun (WGS) entry which is preliminary data.</text>
</comment>
<evidence type="ECO:0000259" key="2">
    <source>
        <dbReference type="Pfam" id="PF08241"/>
    </source>
</evidence>
<dbReference type="InterPro" id="IPR029063">
    <property type="entry name" value="SAM-dependent_MTases_sf"/>
</dbReference>
<name>A0A4Z0GQT3_9BACL</name>